<evidence type="ECO:0008006" key="5">
    <source>
        <dbReference type="Google" id="ProtNLM"/>
    </source>
</evidence>
<evidence type="ECO:0000313" key="4">
    <source>
        <dbReference type="Proteomes" id="UP001501057"/>
    </source>
</evidence>
<organism evidence="3 4">
    <name type="scientific">Aeromicrobium alkaliterrae</name>
    <dbReference type="NCBI Taxonomy" id="302168"/>
    <lineage>
        <taxon>Bacteria</taxon>
        <taxon>Bacillati</taxon>
        <taxon>Actinomycetota</taxon>
        <taxon>Actinomycetes</taxon>
        <taxon>Propionibacteriales</taxon>
        <taxon>Nocardioidaceae</taxon>
        <taxon>Aeromicrobium</taxon>
    </lineage>
</organism>
<sequence length="186" mass="18597">MRRLRLVSTVLLPLALLSACGGDDDAGTGSDTGSGGDSSSEASEDDAPAEAPNVCEIFPAADAGAVSGLTLTAEEGPFDICEYGQEDPRATSFSLGAQLESELGGGAEVYLDALSSGITVEDESAPDVGEQARIVTGELQGFSQTAGAALSGGVLYTVNLTPGSDLDAAAELALAEELLRALVDAA</sequence>
<gene>
    <name evidence="3" type="ORF">GCM10009710_29690</name>
</gene>
<feature type="signal peptide" evidence="2">
    <location>
        <begin position="1"/>
        <end position="21"/>
    </location>
</feature>
<dbReference type="PROSITE" id="PS51257">
    <property type="entry name" value="PROKAR_LIPOPROTEIN"/>
    <property type="match status" value="1"/>
</dbReference>
<evidence type="ECO:0000256" key="2">
    <source>
        <dbReference type="SAM" id="SignalP"/>
    </source>
</evidence>
<proteinExistence type="predicted"/>
<dbReference type="EMBL" id="BAAAME010000005">
    <property type="protein sequence ID" value="GAA1747674.1"/>
    <property type="molecule type" value="Genomic_DNA"/>
</dbReference>
<comment type="caution">
    <text evidence="3">The sequence shown here is derived from an EMBL/GenBank/DDBJ whole genome shotgun (WGS) entry which is preliminary data.</text>
</comment>
<accession>A0ABN2K3N1</accession>
<keyword evidence="2" id="KW-0732">Signal</keyword>
<keyword evidence="4" id="KW-1185">Reference proteome</keyword>
<evidence type="ECO:0000256" key="1">
    <source>
        <dbReference type="SAM" id="MobiDB-lite"/>
    </source>
</evidence>
<feature type="region of interest" description="Disordered" evidence="1">
    <location>
        <begin position="23"/>
        <end position="50"/>
    </location>
</feature>
<feature type="chain" id="PRO_5047005192" description="DUF3558 domain-containing protein" evidence="2">
    <location>
        <begin position="22"/>
        <end position="186"/>
    </location>
</feature>
<name>A0ABN2K3N1_9ACTN</name>
<evidence type="ECO:0000313" key="3">
    <source>
        <dbReference type="EMBL" id="GAA1747674.1"/>
    </source>
</evidence>
<dbReference type="Proteomes" id="UP001501057">
    <property type="component" value="Unassembled WGS sequence"/>
</dbReference>
<reference evidence="3 4" key="1">
    <citation type="journal article" date="2019" name="Int. J. Syst. Evol. Microbiol.">
        <title>The Global Catalogue of Microorganisms (GCM) 10K type strain sequencing project: providing services to taxonomists for standard genome sequencing and annotation.</title>
        <authorList>
            <consortium name="The Broad Institute Genomics Platform"/>
            <consortium name="The Broad Institute Genome Sequencing Center for Infectious Disease"/>
            <person name="Wu L."/>
            <person name="Ma J."/>
        </authorList>
    </citation>
    <scope>NUCLEOTIDE SEQUENCE [LARGE SCALE GENOMIC DNA]</scope>
    <source>
        <strain evidence="3 4">JCM 13518</strain>
    </source>
</reference>
<protein>
    <recommendedName>
        <fullName evidence="5">DUF3558 domain-containing protein</fullName>
    </recommendedName>
</protein>
<dbReference type="RefSeq" id="WP_344203004.1">
    <property type="nucleotide sequence ID" value="NZ_BAAAME010000005.1"/>
</dbReference>